<sequence length="184" mass="21649">MHTDSENVQQHEPYVRALTKYERVVRAYIRNSGVSCPNDVDEIMQEVSLVAWKKLDQLRDIEEFPRWICVIAKFEILRFRRARARDRLVLNEDVLVKLAEESLEELSLSEMRLDQLQTCLDKLPEVRRRLVTLAYSTGAPFESLARSVGKKTNALYQELWRVRRGLRLCVEHGLKDETTSREYP</sequence>
<dbReference type="SUPFAM" id="SSF88946">
    <property type="entry name" value="Sigma2 domain of RNA polymerase sigma factors"/>
    <property type="match status" value="1"/>
</dbReference>
<dbReference type="InterPro" id="IPR039425">
    <property type="entry name" value="RNA_pol_sigma-70-like"/>
</dbReference>
<evidence type="ECO:0000256" key="1">
    <source>
        <dbReference type="ARBA" id="ARBA00010641"/>
    </source>
</evidence>
<dbReference type="Gene3D" id="1.10.10.10">
    <property type="entry name" value="Winged helix-like DNA-binding domain superfamily/Winged helix DNA-binding domain"/>
    <property type="match status" value="1"/>
</dbReference>
<keyword evidence="3" id="KW-0731">Sigma factor</keyword>
<evidence type="ECO:0000256" key="4">
    <source>
        <dbReference type="ARBA" id="ARBA00023163"/>
    </source>
</evidence>
<dbReference type="SUPFAM" id="SSF88659">
    <property type="entry name" value="Sigma3 and sigma4 domains of RNA polymerase sigma factors"/>
    <property type="match status" value="1"/>
</dbReference>
<dbReference type="RefSeq" id="WP_250931400.1">
    <property type="nucleotide sequence ID" value="NZ_JAMQBK010000063.1"/>
</dbReference>
<comment type="similarity">
    <text evidence="1">Belongs to the sigma-70 factor family. ECF subfamily.</text>
</comment>
<dbReference type="InterPro" id="IPR036388">
    <property type="entry name" value="WH-like_DNA-bd_sf"/>
</dbReference>
<dbReference type="PANTHER" id="PTHR43133:SF51">
    <property type="entry name" value="RNA POLYMERASE SIGMA FACTOR"/>
    <property type="match status" value="1"/>
</dbReference>
<dbReference type="Gene3D" id="1.10.1740.10">
    <property type="match status" value="1"/>
</dbReference>
<proteinExistence type="inferred from homology"/>
<protein>
    <submittedName>
        <fullName evidence="6">Sigma-70 family RNA polymerase sigma factor</fullName>
    </submittedName>
</protein>
<evidence type="ECO:0000259" key="5">
    <source>
        <dbReference type="Pfam" id="PF04542"/>
    </source>
</evidence>
<reference evidence="6 7" key="1">
    <citation type="journal article" date="2022" name="Syst. Appl. Microbiol.">
        <title>Rhodopirellula aestuarii sp. nov., a novel member of the genus Rhodopirellula isolated from brackish sediments collected in the Tagus River estuary, Portugal.</title>
        <authorList>
            <person name="Vitorino I.R."/>
            <person name="Klimek D."/>
            <person name="Calusinska M."/>
            <person name="Lobo-da-Cunha A."/>
            <person name="Vasconcelos V."/>
            <person name="Lage O.M."/>
        </authorList>
    </citation>
    <scope>NUCLEOTIDE SEQUENCE [LARGE SCALE GENOMIC DNA]</scope>
    <source>
        <strain evidence="6 7">ICT_H3.1</strain>
    </source>
</reference>
<feature type="domain" description="RNA polymerase sigma-70 region 2" evidence="5">
    <location>
        <begin position="19"/>
        <end position="85"/>
    </location>
</feature>
<dbReference type="PANTHER" id="PTHR43133">
    <property type="entry name" value="RNA POLYMERASE ECF-TYPE SIGMA FACTO"/>
    <property type="match status" value="1"/>
</dbReference>
<comment type="caution">
    <text evidence="6">The sequence shown here is derived from an EMBL/GenBank/DDBJ whole genome shotgun (WGS) entry which is preliminary data.</text>
</comment>
<evidence type="ECO:0000256" key="2">
    <source>
        <dbReference type="ARBA" id="ARBA00023015"/>
    </source>
</evidence>
<dbReference type="InterPro" id="IPR013324">
    <property type="entry name" value="RNA_pol_sigma_r3/r4-like"/>
</dbReference>
<gene>
    <name evidence="6" type="ORF">NB063_23760</name>
</gene>
<name>A0ABT0UA37_9BACT</name>
<keyword evidence="7" id="KW-1185">Reference proteome</keyword>
<accession>A0ABT0UA37</accession>
<dbReference type="NCBIfam" id="TIGR02937">
    <property type="entry name" value="sigma70-ECF"/>
    <property type="match status" value="1"/>
</dbReference>
<dbReference type="Pfam" id="PF04542">
    <property type="entry name" value="Sigma70_r2"/>
    <property type="match status" value="1"/>
</dbReference>
<dbReference type="EMBL" id="JAMQBK010000063">
    <property type="protein sequence ID" value="MCM2373641.1"/>
    <property type="molecule type" value="Genomic_DNA"/>
</dbReference>
<keyword evidence="4" id="KW-0804">Transcription</keyword>
<dbReference type="NCBIfam" id="TIGR02989">
    <property type="entry name" value="Sig-70_gvs1"/>
    <property type="match status" value="1"/>
</dbReference>
<evidence type="ECO:0000256" key="3">
    <source>
        <dbReference type="ARBA" id="ARBA00023082"/>
    </source>
</evidence>
<evidence type="ECO:0000313" key="6">
    <source>
        <dbReference type="EMBL" id="MCM2373641.1"/>
    </source>
</evidence>
<dbReference type="Proteomes" id="UP001202961">
    <property type="component" value="Unassembled WGS sequence"/>
</dbReference>
<keyword evidence="2" id="KW-0805">Transcription regulation</keyword>
<dbReference type="InterPro" id="IPR007627">
    <property type="entry name" value="RNA_pol_sigma70_r2"/>
</dbReference>
<evidence type="ECO:0000313" key="7">
    <source>
        <dbReference type="Proteomes" id="UP001202961"/>
    </source>
</evidence>
<dbReference type="InterPro" id="IPR013325">
    <property type="entry name" value="RNA_pol_sigma_r2"/>
</dbReference>
<dbReference type="InterPro" id="IPR014331">
    <property type="entry name" value="RNA_pol_sigma70_ECF_RHOBA"/>
</dbReference>
<dbReference type="InterPro" id="IPR014284">
    <property type="entry name" value="RNA_pol_sigma-70_dom"/>
</dbReference>
<organism evidence="6 7">
    <name type="scientific">Aporhodopirellula aestuarii</name>
    <dbReference type="NCBI Taxonomy" id="2950107"/>
    <lineage>
        <taxon>Bacteria</taxon>
        <taxon>Pseudomonadati</taxon>
        <taxon>Planctomycetota</taxon>
        <taxon>Planctomycetia</taxon>
        <taxon>Pirellulales</taxon>
        <taxon>Pirellulaceae</taxon>
        <taxon>Aporhodopirellula</taxon>
    </lineage>
</organism>